<dbReference type="EMBL" id="JAAGSC010000041">
    <property type="protein sequence ID" value="NDY96221.1"/>
    <property type="molecule type" value="Genomic_DNA"/>
</dbReference>
<evidence type="ECO:0008006" key="4">
    <source>
        <dbReference type="Google" id="ProtNLM"/>
    </source>
</evidence>
<evidence type="ECO:0000256" key="1">
    <source>
        <dbReference type="SAM" id="SignalP"/>
    </source>
</evidence>
<gene>
    <name evidence="2" type="ORF">G3I74_10805</name>
</gene>
<feature type="signal peptide" evidence="1">
    <location>
        <begin position="1"/>
        <end position="23"/>
    </location>
</feature>
<evidence type="ECO:0000313" key="2">
    <source>
        <dbReference type="EMBL" id="NDY96221.1"/>
    </source>
</evidence>
<accession>A0A845V7R3</accession>
<proteinExistence type="predicted"/>
<dbReference type="AlphaFoldDB" id="A0A845V7R3"/>
<dbReference type="RefSeq" id="WP_164211589.1">
    <property type="nucleotide sequence ID" value="NZ_JAAGSC010000041.1"/>
</dbReference>
<organism evidence="2 3">
    <name type="scientific">Wenzhouxiangella limi</name>
    <dbReference type="NCBI Taxonomy" id="2707351"/>
    <lineage>
        <taxon>Bacteria</taxon>
        <taxon>Pseudomonadati</taxon>
        <taxon>Pseudomonadota</taxon>
        <taxon>Gammaproteobacteria</taxon>
        <taxon>Chromatiales</taxon>
        <taxon>Wenzhouxiangellaceae</taxon>
        <taxon>Wenzhouxiangella</taxon>
    </lineage>
</organism>
<keyword evidence="1" id="KW-0732">Signal</keyword>
<keyword evidence="3" id="KW-1185">Reference proteome</keyword>
<evidence type="ECO:0000313" key="3">
    <source>
        <dbReference type="Proteomes" id="UP000484885"/>
    </source>
</evidence>
<name>A0A845V7R3_9GAMM</name>
<dbReference type="Proteomes" id="UP000484885">
    <property type="component" value="Unassembled WGS sequence"/>
</dbReference>
<reference evidence="2 3" key="1">
    <citation type="submission" date="2020-02" db="EMBL/GenBank/DDBJ databases">
        <authorList>
            <person name="Zhang X.-Y."/>
        </authorList>
    </citation>
    <scope>NUCLEOTIDE SEQUENCE [LARGE SCALE GENOMIC DNA]</scope>
    <source>
        <strain evidence="2 3">C33</strain>
    </source>
</reference>
<feature type="chain" id="PRO_5032336146" description="DnrO protein" evidence="1">
    <location>
        <begin position="24"/>
        <end position="157"/>
    </location>
</feature>
<comment type="caution">
    <text evidence="2">The sequence shown here is derived from an EMBL/GenBank/DDBJ whole genome shotgun (WGS) entry which is preliminary data.</text>
</comment>
<protein>
    <recommendedName>
        <fullName evidence="4">DnrO protein</fullName>
    </recommendedName>
</protein>
<sequence length="157" mass="17452">MKNITLTSCGMLFMLLIVSPAIAQHDHHHDHEASPEAGSLALELDEGERWATDASLRQGMAGIREAFQAHHQDYRNDRFDQKSAAELADQVSDQVDFMFANCQLSSQADAELHKLLAAALGAVASLRDAETEPYEGLHALHQVLDVYPEYFDHPGWI</sequence>